<dbReference type="GO" id="GO:0005524">
    <property type="term" value="F:ATP binding"/>
    <property type="evidence" value="ECO:0007669"/>
    <property type="project" value="UniProtKB-UniRule"/>
</dbReference>
<keyword evidence="1 5" id="KW-0547">Nucleotide-binding</keyword>
<dbReference type="RefSeq" id="WP_270071826.1">
    <property type="nucleotide sequence ID" value="NZ_JAJAQC010000012.1"/>
</dbReference>
<dbReference type="Pfam" id="PF13538">
    <property type="entry name" value="UvrD_C_2"/>
    <property type="match status" value="1"/>
</dbReference>
<dbReference type="InterPro" id="IPR014016">
    <property type="entry name" value="UvrD-like_ATP-bd"/>
</dbReference>
<keyword evidence="2 5" id="KW-0378">Hydrolase</keyword>
<dbReference type="GO" id="GO:0000725">
    <property type="term" value="P:recombinational repair"/>
    <property type="evidence" value="ECO:0007669"/>
    <property type="project" value="TreeGrafter"/>
</dbReference>
<organism evidence="8 9">
    <name type="scientific">Streptomonospora mangrovi</name>
    <dbReference type="NCBI Taxonomy" id="2883123"/>
    <lineage>
        <taxon>Bacteria</taxon>
        <taxon>Bacillati</taxon>
        <taxon>Actinomycetota</taxon>
        <taxon>Actinomycetes</taxon>
        <taxon>Streptosporangiales</taxon>
        <taxon>Nocardiopsidaceae</taxon>
        <taxon>Streptomonospora</taxon>
    </lineage>
</organism>
<evidence type="ECO:0000259" key="7">
    <source>
        <dbReference type="PROSITE" id="PS51198"/>
    </source>
</evidence>
<accession>A0A9X3NPY1</accession>
<name>A0A9X3NPY1_9ACTN</name>
<feature type="region of interest" description="Disordered" evidence="6">
    <location>
        <begin position="1"/>
        <end position="39"/>
    </location>
</feature>
<evidence type="ECO:0000256" key="3">
    <source>
        <dbReference type="ARBA" id="ARBA00022806"/>
    </source>
</evidence>
<reference evidence="8" key="1">
    <citation type="submission" date="2021-10" db="EMBL/GenBank/DDBJ databases">
        <title>Streptomonospora sp. nov., isolated from mangrove soil.</title>
        <authorList>
            <person name="Chen X."/>
            <person name="Ge X."/>
            <person name="Liu W."/>
        </authorList>
    </citation>
    <scope>NUCLEOTIDE SEQUENCE</scope>
    <source>
        <strain evidence="8">S1-112</strain>
    </source>
</reference>
<dbReference type="Proteomes" id="UP001140076">
    <property type="component" value="Unassembled WGS sequence"/>
</dbReference>
<comment type="caution">
    <text evidence="8">The sequence shown here is derived from an EMBL/GenBank/DDBJ whole genome shotgun (WGS) entry which is preliminary data.</text>
</comment>
<feature type="compositionally biased region" description="Gly residues" evidence="6">
    <location>
        <begin position="340"/>
        <end position="368"/>
    </location>
</feature>
<feature type="binding site" evidence="5">
    <location>
        <begin position="237"/>
        <end position="244"/>
    </location>
    <ligand>
        <name>ATP</name>
        <dbReference type="ChEBI" id="CHEBI:30616"/>
    </ligand>
</feature>
<dbReference type="EMBL" id="JAJAQC010000012">
    <property type="protein sequence ID" value="MDA0564545.1"/>
    <property type="molecule type" value="Genomic_DNA"/>
</dbReference>
<dbReference type="InterPro" id="IPR027785">
    <property type="entry name" value="UvrD-like_helicase_C"/>
</dbReference>
<sequence length="815" mass="86474">MEQRQDSRADARSAPPRQPSPSSPGHGTAPSCGSGRAAAVRAEQDRVDRLYARLDVLRERAGAALTAAFARGGTGGYAALMEREAAVAEQAARAARLSAVENGLCFGRIDHDPDHGGDTLYIGRIGIRDDDHESLLVDWRAPAARPFYSATPVSPDGLVRRRHLHMRDRTVTGVDDEVFDLDGLSDADRRTLVGEAALLAGLRRGRTGRMHDIVATIQTEQDRVIRSGLAGVLVVQGGPGTGKTVAALHRAAYLLYTHRNVLERRGVLVVGPNPTFLRYIGEVLPSLGETDVVLRTVGELFPGVAATAQDPPEAAVVKGSLRMAAVVEAAVADRQRVPGEPGGAKSGPGCSGGRDGSGGRGGAGGPGGAAESALVVETDGMRLRVPAAVCRAIRDRARALPLAHNLARKLVVNRMLEALARDQARQLDRPADDADLRYTAQALWQEEPVRRAIDGLWPHLTPQRLVGELLSDRATLERVGARAGLTEGERAALHRPAGAPWTVGDVPLLDEAAELLGVDNSADLAAERAERRRRADEERYAQGVLEYTGLFEDGLMAADTLAERQRGAAPAATTAERAAADREWTYGHVIVDEAQELSEMAWRAVMRRVPTRSLTVVGDTAQTGSPAGARTWSAMLGRYAGGRLHEERLLINYRTPAPIMAVAADVLAEVAPEQRVPESVRAEGDPPRAVRVAAADLPARLPALVAEELAAIGEGRVAVIVPARRHAEVAALLPEAAADAGPAALDAAVAVLTPGQSKGLEFDAVVVVDPAAVAASSAAGGRDLYVAITRATRRLTVVHEDPLPPMLRRLREEWA</sequence>
<keyword evidence="3 5" id="KW-0347">Helicase</keyword>
<dbReference type="GO" id="GO:0016787">
    <property type="term" value="F:hydrolase activity"/>
    <property type="evidence" value="ECO:0007669"/>
    <property type="project" value="UniProtKB-UniRule"/>
</dbReference>
<dbReference type="GO" id="GO:0005829">
    <property type="term" value="C:cytosol"/>
    <property type="evidence" value="ECO:0007669"/>
    <property type="project" value="TreeGrafter"/>
</dbReference>
<dbReference type="GO" id="GO:0003677">
    <property type="term" value="F:DNA binding"/>
    <property type="evidence" value="ECO:0007669"/>
    <property type="project" value="InterPro"/>
</dbReference>
<keyword evidence="4 5" id="KW-0067">ATP-binding</keyword>
<feature type="domain" description="UvrD-like helicase ATP-binding" evidence="7">
    <location>
        <begin position="216"/>
        <end position="656"/>
    </location>
</feature>
<dbReference type="Gene3D" id="3.40.50.300">
    <property type="entry name" value="P-loop containing nucleotide triphosphate hydrolases"/>
    <property type="match status" value="3"/>
</dbReference>
<evidence type="ECO:0000256" key="2">
    <source>
        <dbReference type="ARBA" id="ARBA00022801"/>
    </source>
</evidence>
<dbReference type="AlphaFoldDB" id="A0A9X3NPY1"/>
<protein>
    <submittedName>
        <fullName evidence="8">AAA family ATPase</fullName>
    </submittedName>
</protein>
<evidence type="ECO:0000256" key="4">
    <source>
        <dbReference type="ARBA" id="ARBA00022840"/>
    </source>
</evidence>
<feature type="compositionally biased region" description="Basic and acidic residues" evidence="6">
    <location>
        <begin position="1"/>
        <end position="11"/>
    </location>
</feature>
<evidence type="ECO:0000256" key="1">
    <source>
        <dbReference type="ARBA" id="ARBA00022741"/>
    </source>
</evidence>
<evidence type="ECO:0000313" key="8">
    <source>
        <dbReference type="EMBL" id="MDA0564545.1"/>
    </source>
</evidence>
<proteinExistence type="predicted"/>
<dbReference type="InterPro" id="IPR000212">
    <property type="entry name" value="DNA_helicase_UvrD/REP"/>
</dbReference>
<evidence type="ECO:0000256" key="5">
    <source>
        <dbReference type="PROSITE-ProRule" id="PRU00560"/>
    </source>
</evidence>
<dbReference type="SUPFAM" id="SSF52540">
    <property type="entry name" value="P-loop containing nucleoside triphosphate hydrolases"/>
    <property type="match status" value="1"/>
</dbReference>
<evidence type="ECO:0000313" key="9">
    <source>
        <dbReference type="Proteomes" id="UP001140076"/>
    </source>
</evidence>
<keyword evidence="9" id="KW-1185">Reference proteome</keyword>
<dbReference type="PROSITE" id="PS51198">
    <property type="entry name" value="UVRD_HELICASE_ATP_BIND"/>
    <property type="match status" value="1"/>
</dbReference>
<feature type="region of interest" description="Disordered" evidence="6">
    <location>
        <begin position="334"/>
        <end position="370"/>
    </location>
</feature>
<dbReference type="InterPro" id="IPR027417">
    <property type="entry name" value="P-loop_NTPase"/>
</dbReference>
<evidence type="ECO:0000256" key="6">
    <source>
        <dbReference type="SAM" id="MobiDB-lite"/>
    </source>
</evidence>
<dbReference type="PANTHER" id="PTHR11070">
    <property type="entry name" value="UVRD / RECB / PCRA DNA HELICASE FAMILY MEMBER"/>
    <property type="match status" value="1"/>
</dbReference>
<dbReference type="GO" id="GO:0043138">
    <property type="term" value="F:3'-5' DNA helicase activity"/>
    <property type="evidence" value="ECO:0007669"/>
    <property type="project" value="TreeGrafter"/>
</dbReference>
<gene>
    <name evidence="8" type="ORF">LG943_09420</name>
</gene>
<dbReference type="PANTHER" id="PTHR11070:SF45">
    <property type="entry name" value="DNA 3'-5' HELICASE"/>
    <property type="match status" value="1"/>
</dbReference>